<dbReference type="SUPFAM" id="SSF51569">
    <property type="entry name" value="Aldolase"/>
    <property type="match status" value="1"/>
</dbReference>
<dbReference type="NCBIfam" id="NF002881">
    <property type="entry name" value="PRK03343.1"/>
    <property type="match status" value="1"/>
</dbReference>
<evidence type="ECO:0000256" key="5">
    <source>
        <dbReference type="ARBA" id="ARBA00013151"/>
    </source>
</evidence>
<comment type="subcellular location">
    <subcellularLocation>
        <location evidence="2 11">Cytoplasm</location>
    </subcellularLocation>
</comment>
<comment type="function">
    <text evidence="1 11">Transaldolase is important for the balance of metabolites in the pentose-phosphate pathway.</text>
</comment>
<dbReference type="EMBL" id="BONW01000049">
    <property type="protein sequence ID" value="GIG92980.1"/>
    <property type="molecule type" value="Genomic_DNA"/>
</dbReference>
<evidence type="ECO:0000256" key="3">
    <source>
        <dbReference type="ARBA" id="ARBA00004857"/>
    </source>
</evidence>
<dbReference type="Pfam" id="PF00923">
    <property type="entry name" value="TAL_FSA"/>
    <property type="match status" value="1"/>
</dbReference>
<dbReference type="InterPro" id="IPR001585">
    <property type="entry name" value="TAL/FSA"/>
</dbReference>
<evidence type="ECO:0000256" key="12">
    <source>
        <dbReference type="SAM" id="MobiDB-lite"/>
    </source>
</evidence>
<dbReference type="Gene3D" id="3.20.20.70">
    <property type="entry name" value="Aldolase class I"/>
    <property type="match status" value="1"/>
</dbReference>
<evidence type="ECO:0000256" key="4">
    <source>
        <dbReference type="ARBA" id="ARBA00008426"/>
    </source>
</evidence>
<dbReference type="Proteomes" id="UP000646749">
    <property type="component" value="Unassembled WGS sequence"/>
</dbReference>
<comment type="caution">
    <text evidence="13">The sequence shown here is derived from an EMBL/GenBank/DDBJ whole genome shotgun (WGS) entry which is preliminary data.</text>
</comment>
<feature type="region of interest" description="Disordered" evidence="12">
    <location>
        <begin position="373"/>
        <end position="396"/>
    </location>
</feature>
<organism evidence="13 14">
    <name type="scientific">Plantactinospora endophytica</name>
    <dbReference type="NCBI Taxonomy" id="673535"/>
    <lineage>
        <taxon>Bacteria</taxon>
        <taxon>Bacillati</taxon>
        <taxon>Actinomycetota</taxon>
        <taxon>Actinomycetes</taxon>
        <taxon>Micromonosporales</taxon>
        <taxon>Micromonosporaceae</taxon>
        <taxon>Plantactinospora</taxon>
    </lineage>
</organism>
<accession>A0ABQ4EE31</accession>
<protein>
    <recommendedName>
        <fullName evidence="5 11">Transaldolase</fullName>
        <ecNumber evidence="5 11">2.2.1.2</ecNumber>
    </recommendedName>
</protein>
<evidence type="ECO:0000256" key="2">
    <source>
        <dbReference type="ARBA" id="ARBA00004496"/>
    </source>
</evidence>
<evidence type="ECO:0000313" key="13">
    <source>
        <dbReference type="EMBL" id="GIG92980.1"/>
    </source>
</evidence>
<comment type="pathway">
    <text evidence="3 11">Carbohydrate degradation; pentose phosphate pathway; D-glyceraldehyde 3-phosphate and beta-D-fructose 6-phosphate from D-ribose 5-phosphate and D-xylulose 5-phosphate (non-oxidative stage): step 2/3.</text>
</comment>
<evidence type="ECO:0000313" key="14">
    <source>
        <dbReference type="Proteomes" id="UP000646749"/>
    </source>
</evidence>
<feature type="active site" description="Schiff-base intermediate with substrate" evidence="11">
    <location>
        <position position="140"/>
    </location>
</feature>
<dbReference type="EC" id="2.2.1.2" evidence="5 11"/>
<dbReference type="RefSeq" id="WP_203871287.1">
    <property type="nucleotide sequence ID" value="NZ_BONW01000049.1"/>
</dbReference>
<evidence type="ECO:0000256" key="6">
    <source>
        <dbReference type="ARBA" id="ARBA00022490"/>
    </source>
</evidence>
<comment type="similarity">
    <text evidence="4 11">Belongs to the transaldolase family. Type 2 subfamily.</text>
</comment>
<dbReference type="NCBIfam" id="TIGR00876">
    <property type="entry name" value="tal_mycobact"/>
    <property type="match status" value="1"/>
</dbReference>
<dbReference type="CDD" id="cd00955">
    <property type="entry name" value="Transaldolase_like"/>
    <property type="match status" value="1"/>
</dbReference>
<dbReference type="PANTHER" id="PTHR10683">
    <property type="entry name" value="TRANSALDOLASE"/>
    <property type="match status" value="1"/>
</dbReference>
<name>A0ABQ4EE31_9ACTN</name>
<keyword evidence="14" id="KW-1185">Reference proteome</keyword>
<keyword evidence="8 11" id="KW-0570">Pentose shunt</keyword>
<dbReference type="InterPro" id="IPR018225">
    <property type="entry name" value="Transaldolase_AS"/>
</dbReference>
<dbReference type="InterPro" id="IPR013785">
    <property type="entry name" value="Aldolase_TIM"/>
</dbReference>
<evidence type="ECO:0000256" key="9">
    <source>
        <dbReference type="ARBA" id="ARBA00023270"/>
    </source>
</evidence>
<feature type="compositionally biased region" description="Low complexity" evidence="12">
    <location>
        <begin position="379"/>
        <end position="396"/>
    </location>
</feature>
<gene>
    <name evidence="13" type="primary">talA</name>
    <name evidence="11" type="synonym">tal</name>
    <name evidence="13" type="ORF">Pen02_79160</name>
</gene>
<dbReference type="PANTHER" id="PTHR10683:SF31">
    <property type="entry name" value="TRANSALDOLASE"/>
    <property type="match status" value="1"/>
</dbReference>
<dbReference type="InterPro" id="IPR004732">
    <property type="entry name" value="Transaldolase_2"/>
</dbReference>
<proteinExistence type="inferred from homology"/>
<dbReference type="PROSITE" id="PS01054">
    <property type="entry name" value="TRANSALDOLASE_1"/>
    <property type="match status" value="1"/>
</dbReference>
<keyword evidence="6 11" id="KW-0963">Cytoplasm</keyword>
<evidence type="ECO:0000256" key="1">
    <source>
        <dbReference type="ARBA" id="ARBA00003518"/>
    </source>
</evidence>
<comment type="catalytic activity">
    <reaction evidence="10 11">
        <text>D-sedoheptulose 7-phosphate + D-glyceraldehyde 3-phosphate = D-erythrose 4-phosphate + beta-D-fructose 6-phosphate</text>
        <dbReference type="Rhea" id="RHEA:17053"/>
        <dbReference type="ChEBI" id="CHEBI:16897"/>
        <dbReference type="ChEBI" id="CHEBI:57483"/>
        <dbReference type="ChEBI" id="CHEBI:57634"/>
        <dbReference type="ChEBI" id="CHEBI:59776"/>
        <dbReference type="EC" id="2.2.1.2"/>
    </reaction>
</comment>
<dbReference type="PIRSF" id="PIRSF036915">
    <property type="entry name" value="Trnald_Bac_Plnt"/>
    <property type="match status" value="1"/>
</dbReference>
<evidence type="ECO:0000256" key="10">
    <source>
        <dbReference type="ARBA" id="ARBA00048810"/>
    </source>
</evidence>
<evidence type="ECO:0000256" key="7">
    <source>
        <dbReference type="ARBA" id="ARBA00022679"/>
    </source>
</evidence>
<keyword evidence="9 11" id="KW-0704">Schiff base</keyword>
<sequence>MTDRLGELTAAGVAVWLDDLSRVRLSSGNLDQLRREKHLVGVTTNPTIFAKALSDADEYNWQLRDLAVRGVSVEEAVRALTTYDVRWACDVMRPAYDSSAGVDGRVSIEVDPRLAYQTEPTVAEAKALWWLIDRPNLFIKIPATEAGLPAITATLAAGISVNVTLIFGLERYSQVMEAFLAGLEQAKANGHDLTKIASVASFFVSRVDTEVDKRLDKLGGGAGRPDLAALKGRAAVANAQLAYERYSEVFSSDRWQALADAGAHPQRPLWASTSTKNPEYRDVIYVEELIAPGTVNTMPEPVIDAFAEHGETRPDTVTGAYTSAREVFTGLAAAGVDFDDVIATLEREGVEKFEASWLELLDGVRKSLEAAASGAGEPNRAAGDNADAALRAGGNA</sequence>
<keyword evidence="7 11" id="KW-0808">Transferase</keyword>
<reference evidence="13 14" key="1">
    <citation type="submission" date="2021-01" db="EMBL/GenBank/DDBJ databases">
        <title>Whole genome shotgun sequence of Plantactinospora endophytica NBRC 110450.</title>
        <authorList>
            <person name="Komaki H."/>
            <person name="Tamura T."/>
        </authorList>
    </citation>
    <scope>NUCLEOTIDE SEQUENCE [LARGE SCALE GENOMIC DNA]</scope>
    <source>
        <strain evidence="13 14">NBRC 110450</strain>
    </source>
</reference>
<evidence type="ECO:0000256" key="11">
    <source>
        <dbReference type="HAMAP-Rule" id="MF_00493"/>
    </source>
</evidence>
<evidence type="ECO:0000256" key="8">
    <source>
        <dbReference type="ARBA" id="ARBA00023126"/>
    </source>
</evidence>
<dbReference type="HAMAP" id="MF_00493">
    <property type="entry name" value="Transaldolase_2"/>
    <property type="match status" value="1"/>
</dbReference>